<dbReference type="InterPro" id="IPR001296">
    <property type="entry name" value="Glyco_trans_1"/>
</dbReference>
<comment type="caution">
    <text evidence="3">The sequence shown here is derived from an EMBL/GenBank/DDBJ whole genome shotgun (WGS) entry which is preliminary data.</text>
</comment>
<feature type="domain" description="Glycosyltransferase subfamily 4-like N-terminal" evidence="2">
    <location>
        <begin position="4"/>
        <end position="153"/>
    </location>
</feature>
<accession>A0AB74F335</accession>
<evidence type="ECO:0000313" key="3">
    <source>
        <dbReference type="EMBL" id="SHM14822.1"/>
    </source>
</evidence>
<dbReference type="CDD" id="cd03808">
    <property type="entry name" value="GT4_CapM-like"/>
    <property type="match status" value="1"/>
</dbReference>
<dbReference type="Pfam" id="PF00534">
    <property type="entry name" value="Glycos_transf_1"/>
    <property type="match status" value="1"/>
</dbReference>
<dbReference type="AlphaFoldDB" id="A0AB74F335"/>
<evidence type="ECO:0000259" key="2">
    <source>
        <dbReference type="Pfam" id="PF13477"/>
    </source>
</evidence>
<dbReference type="RefSeq" id="WP_013381001.1">
    <property type="nucleotide sequence ID" value="NC_014624.2"/>
</dbReference>
<dbReference type="GO" id="GO:0016757">
    <property type="term" value="F:glycosyltransferase activity"/>
    <property type="evidence" value="ECO:0007669"/>
    <property type="project" value="InterPro"/>
</dbReference>
<dbReference type="Gene3D" id="3.40.50.2000">
    <property type="entry name" value="Glycogen Phosphorylase B"/>
    <property type="match status" value="2"/>
</dbReference>
<dbReference type="PANTHER" id="PTHR12526">
    <property type="entry name" value="GLYCOSYLTRANSFERASE"/>
    <property type="match status" value="1"/>
</dbReference>
<dbReference type="PANTHER" id="PTHR12526:SF638">
    <property type="entry name" value="SPORE COAT PROTEIN SA"/>
    <property type="match status" value="1"/>
</dbReference>
<reference evidence="3 4" key="1">
    <citation type="submission" date="2016-11" db="EMBL/GenBank/DDBJ databases">
        <authorList>
            <person name="Varghese N."/>
            <person name="Submissions S."/>
        </authorList>
    </citation>
    <scope>NUCLEOTIDE SEQUENCE [LARGE SCALE GENOMIC DNA]</scope>
    <source>
        <strain evidence="3 4">FD</strain>
    </source>
</reference>
<evidence type="ECO:0000259" key="1">
    <source>
        <dbReference type="Pfam" id="PF00534"/>
    </source>
</evidence>
<dbReference type="InterPro" id="IPR028098">
    <property type="entry name" value="Glyco_trans_4-like_N"/>
</dbReference>
<gene>
    <name evidence="3" type="ORF">SAMN04515649_1122</name>
</gene>
<feature type="domain" description="Glycosyl transferase family 1" evidence="1">
    <location>
        <begin position="192"/>
        <end position="345"/>
    </location>
</feature>
<proteinExistence type="predicted"/>
<sequence>MKVVVLSSHTSSLFWFRMDMMREFVSNGYSVVAIGPDCEQDWVAKFSEYGIEYCSVPVERNGLNPYKDFKTYRAIKKTIKKIRPDKIFLYQAKTIVYGTLAAKQNNIKQIYILIAGLGSIFKGNGVINSIIRKILICQYRSACNASKKVLFQNKDDRNYFFEKKIVKREKTAVINGSGVNLDHFHEVNLPIKTVFLYIGRLIKDKGILEYLEACKSIKQKYPEVRCMLVGPFDTNPSALQKSELNNYTQNGIVEYYGEQTDVRPYIKRCSVFVLPSYHEGTPKAVLEAMAMGRAIITSDAPGCRETVIDNKNGFLVPVKNILILIEKMSFFVENPELAKAMGKESLKYVEQKYDVKKVNKSIMEIMEMI</sequence>
<dbReference type="Pfam" id="PF13477">
    <property type="entry name" value="Glyco_trans_4_2"/>
    <property type="match status" value="1"/>
</dbReference>
<protein>
    <submittedName>
        <fullName evidence="3">Glycosyltransferase involved in cell wall bisynthesis</fullName>
    </submittedName>
</protein>
<dbReference type="Proteomes" id="UP000184012">
    <property type="component" value="Unassembled WGS sequence"/>
</dbReference>
<dbReference type="SUPFAM" id="SSF53756">
    <property type="entry name" value="UDP-Glycosyltransferase/glycogen phosphorylase"/>
    <property type="match status" value="1"/>
</dbReference>
<organism evidence="3 4">
    <name type="scientific">Eubacterium callanderi</name>
    <dbReference type="NCBI Taxonomy" id="53442"/>
    <lineage>
        <taxon>Bacteria</taxon>
        <taxon>Bacillati</taxon>
        <taxon>Bacillota</taxon>
        <taxon>Clostridia</taxon>
        <taxon>Eubacteriales</taxon>
        <taxon>Eubacteriaceae</taxon>
        <taxon>Eubacterium</taxon>
    </lineage>
</organism>
<dbReference type="GeneID" id="68363737"/>
<evidence type="ECO:0000313" key="4">
    <source>
        <dbReference type="Proteomes" id="UP000184012"/>
    </source>
</evidence>
<name>A0AB74F335_9FIRM</name>
<dbReference type="EMBL" id="FRBP01000012">
    <property type="protein sequence ID" value="SHM14822.1"/>
    <property type="molecule type" value="Genomic_DNA"/>
</dbReference>